<dbReference type="SUPFAM" id="SSF55666">
    <property type="entry name" value="Ribonuclease PH domain 2-like"/>
    <property type="match status" value="1"/>
</dbReference>
<keyword evidence="5" id="KW-0539">Nucleus</keyword>
<dbReference type="AlphaFoldDB" id="R7TMD1"/>
<dbReference type="CDD" id="cd11372">
    <property type="entry name" value="RNase_PH_RRP46"/>
    <property type="match status" value="1"/>
</dbReference>
<dbReference type="GO" id="GO:0000176">
    <property type="term" value="C:nuclear exosome (RNase complex)"/>
    <property type="evidence" value="ECO:0007669"/>
    <property type="project" value="TreeGrafter"/>
</dbReference>
<dbReference type="GO" id="GO:0016075">
    <property type="term" value="P:rRNA catabolic process"/>
    <property type="evidence" value="ECO:0007669"/>
    <property type="project" value="TreeGrafter"/>
</dbReference>
<keyword evidence="3" id="KW-0698">rRNA processing</keyword>
<keyword evidence="9" id="KW-1185">Reference proteome</keyword>
<dbReference type="EMBL" id="AMQN01013425">
    <property type="status" value="NOT_ANNOTATED_CDS"/>
    <property type="molecule type" value="Genomic_DNA"/>
</dbReference>
<dbReference type="PANTHER" id="PTHR11953:SF1">
    <property type="entry name" value="EXOSOME COMPLEX COMPONENT RRP46"/>
    <property type="match status" value="1"/>
</dbReference>
<reference evidence="8" key="3">
    <citation type="submission" date="2015-06" db="UniProtKB">
        <authorList>
            <consortium name="EnsemblMetazoa"/>
        </authorList>
    </citation>
    <scope>IDENTIFICATION</scope>
</reference>
<dbReference type="EMBL" id="KB310211">
    <property type="protein sequence ID" value="ELT92240.1"/>
    <property type="molecule type" value="Genomic_DNA"/>
</dbReference>
<accession>R7TMD1</accession>
<dbReference type="Proteomes" id="UP000014760">
    <property type="component" value="Unassembled WGS sequence"/>
</dbReference>
<dbReference type="HOGENOM" id="CLU_063514_2_3_1"/>
<dbReference type="Gene3D" id="3.30.230.70">
    <property type="entry name" value="GHMP Kinase, N-terminal domain"/>
    <property type="match status" value="1"/>
</dbReference>
<dbReference type="Pfam" id="PF01138">
    <property type="entry name" value="RNase_PH"/>
    <property type="match status" value="1"/>
</dbReference>
<dbReference type="OMA" id="CIINEQG"/>
<evidence type="ECO:0000259" key="6">
    <source>
        <dbReference type="Pfam" id="PF01138"/>
    </source>
</evidence>
<evidence type="ECO:0000256" key="5">
    <source>
        <dbReference type="ARBA" id="ARBA00023242"/>
    </source>
</evidence>
<evidence type="ECO:0000256" key="2">
    <source>
        <dbReference type="ARBA" id="ARBA00006678"/>
    </source>
</evidence>
<evidence type="ECO:0000313" key="9">
    <source>
        <dbReference type="Proteomes" id="UP000014760"/>
    </source>
</evidence>
<evidence type="ECO:0000256" key="1">
    <source>
        <dbReference type="ARBA" id="ARBA00004123"/>
    </source>
</evidence>
<comment type="subcellular location">
    <subcellularLocation>
        <location evidence="1">Nucleus</location>
    </subcellularLocation>
</comment>
<dbReference type="GO" id="GO:0003723">
    <property type="term" value="F:RNA binding"/>
    <property type="evidence" value="ECO:0007669"/>
    <property type="project" value="TreeGrafter"/>
</dbReference>
<reference evidence="9" key="1">
    <citation type="submission" date="2012-12" db="EMBL/GenBank/DDBJ databases">
        <authorList>
            <person name="Hellsten U."/>
            <person name="Grimwood J."/>
            <person name="Chapman J.A."/>
            <person name="Shapiro H."/>
            <person name="Aerts A."/>
            <person name="Otillar R.P."/>
            <person name="Terry A.Y."/>
            <person name="Boore J.L."/>
            <person name="Simakov O."/>
            <person name="Marletaz F."/>
            <person name="Cho S.-J."/>
            <person name="Edsinger-Gonzales E."/>
            <person name="Havlak P."/>
            <person name="Kuo D.-H."/>
            <person name="Larsson T."/>
            <person name="Lv J."/>
            <person name="Arendt D."/>
            <person name="Savage R."/>
            <person name="Osoegawa K."/>
            <person name="de Jong P."/>
            <person name="Lindberg D.R."/>
            <person name="Seaver E.C."/>
            <person name="Weisblat D.A."/>
            <person name="Putnam N.H."/>
            <person name="Grigoriev I.V."/>
            <person name="Rokhsar D.S."/>
        </authorList>
    </citation>
    <scope>NUCLEOTIDE SEQUENCE</scope>
    <source>
        <strain evidence="9">I ESC-2004</strain>
    </source>
</reference>
<evidence type="ECO:0000256" key="4">
    <source>
        <dbReference type="ARBA" id="ARBA00022835"/>
    </source>
</evidence>
<dbReference type="GO" id="GO:0071051">
    <property type="term" value="P:poly(A)-dependent snoRNA 3'-end processing"/>
    <property type="evidence" value="ECO:0007669"/>
    <property type="project" value="TreeGrafter"/>
</dbReference>
<dbReference type="GO" id="GO:0006364">
    <property type="term" value="P:rRNA processing"/>
    <property type="evidence" value="ECO:0007669"/>
    <property type="project" value="UniProtKB-KW"/>
</dbReference>
<dbReference type="InterPro" id="IPR036345">
    <property type="entry name" value="ExoRNase_PH_dom2_sf"/>
</dbReference>
<dbReference type="GO" id="GO:0034475">
    <property type="term" value="P:U4 snRNA 3'-end processing"/>
    <property type="evidence" value="ECO:0007669"/>
    <property type="project" value="TreeGrafter"/>
</dbReference>
<dbReference type="InterPro" id="IPR020568">
    <property type="entry name" value="Ribosomal_Su5_D2-typ_SF"/>
</dbReference>
<proteinExistence type="inferred from homology"/>
<keyword evidence="4" id="KW-0271">Exosome</keyword>
<dbReference type="GO" id="GO:0005730">
    <property type="term" value="C:nucleolus"/>
    <property type="evidence" value="ECO:0007669"/>
    <property type="project" value="TreeGrafter"/>
</dbReference>
<dbReference type="PANTHER" id="PTHR11953">
    <property type="entry name" value="EXOSOME COMPLEX COMPONENT"/>
    <property type="match status" value="1"/>
</dbReference>
<dbReference type="STRING" id="283909.R7TMD1"/>
<comment type="similarity">
    <text evidence="2">Belongs to the RNase PH family.</text>
</comment>
<dbReference type="InterPro" id="IPR027408">
    <property type="entry name" value="PNPase/RNase_PH_dom_sf"/>
</dbReference>
<dbReference type="OrthoDB" id="27298at2759"/>
<protein>
    <recommendedName>
        <fullName evidence="6">Exoribonuclease phosphorolytic domain-containing protein</fullName>
    </recommendedName>
</protein>
<dbReference type="SUPFAM" id="SSF54211">
    <property type="entry name" value="Ribosomal protein S5 domain 2-like"/>
    <property type="match status" value="1"/>
</dbReference>
<evidence type="ECO:0000313" key="7">
    <source>
        <dbReference type="EMBL" id="ELT92240.1"/>
    </source>
</evidence>
<organism evidence="7">
    <name type="scientific">Capitella teleta</name>
    <name type="common">Polychaete worm</name>
    <dbReference type="NCBI Taxonomy" id="283909"/>
    <lineage>
        <taxon>Eukaryota</taxon>
        <taxon>Metazoa</taxon>
        <taxon>Spiralia</taxon>
        <taxon>Lophotrochozoa</taxon>
        <taxon>Annelida</taxon>
        <taxon>Polychaeta</taxon>
        <taxon>Sedentaria</taxon>
        <taxon>Scolecida</taxon>
        <taxon>Capitellidae</taxon>
        <taxon>Capitella</taxon>
    </lineage>
</organism>
<sequence>MMLPTGSEQCQLRKMLGELSRLSQPDGSAMLCQGTSTSLAAVYGPRDVRISKELVDRATMDIVYKPKTGLPGNDARFLERIIRSTCENMILVKQHPRTSIDVIVQEMQDSGSYLSCCLNAVTLALLDACLPLKYTVAAVTCIINREGELHLDPTKSQEAELNQAHMTFVFDSIDRNVIACYAQGCYTTQQYHTCLMACQAASKEVFSYYREALTKKLT</sequence>
<name>R7TMD1_CAPTE</name>
<reference evidence="7 9" key="2">
    <citation type="journal article" date="2013" name="Nature">
        <title>Insights into bilaterian evolution from three spiralian genomes.</title>
        <authorList>
            <person name="Simakov O."/>
            <person name="Marletaz F."/>
            <person name="Cho S.J."/>
            <person name="Edsinger-Gonzales E."/>
            <person name="Havlak P."/>
            <person name="Hellsten U."/>
            <person name="Kuo D.H."/>
            <person name="Larsson T."/>
            <person name="Lv J."/>
            <person name="Arendt D."/>
            <person name="Savage R."/>
            <person name="Osoegawa K."/>
            <person name="de Jong P."/>
            <person name="Grimwood J."/>
            <person name="Chapman J.A."/>
            <person name="Shapiro H."/>
            <person name="Aerts A."/>
            <person name="Otillar R.P."/>
            <person name="Terry A.Y."/>
            <person name="Boore J.L."/>
            <person name="Grigoriev I.V."/>
            <person name="Lindberg D.R."/>
            <person name="Seaver E.C."/>
            <person name="Weisblat D.A."/>
            <person name="Putnam N.H."/>
            <person name="Rokhsar D.S."/>
        </authorList>
    </citation>
    <scope>NUCLEOTIDE SEQUENCE</scope>
    <source>
        <strain evidence="7 9">I ESC-2004</strain>
    </source>
</reference>
<evidence type="ECO:0000313" key="8">
    <source>
        <dbReference type="EnsemblMetazoa" id="CapteP152902"/>
    </source>
</evidence>
<dbReference type="InterPro" id="IPR001247">
    <property type="entry name" value="ExoRNase_PH_dom1"/>
</dbReference>
<evidence type="ECO:0000256" key="3">
    <source>
        <dbReference type="ARBA" id="ARBA00022552"/>
    </source>
</evidence>
<dbReference type="GO" id="GO:0071028">
    <property type="term" value="P:nuclear mRNA surveillance"/>
    <property type="evidence" value="ECO:0007669"/>
    <property type="project" value="TreeGrafter"/>
</dbReference>
<dbReference type="EnsemblMetazoa" id="CapteT152902">
    <property type="protein sequence ID" value="CapteP152902"/>
    <property type="gene ID" value="CapteG152902"/>
</dbReference>
<gene>
    <name evidence="7" type="ORF">CAPTEDRAFT_152902</name>
</gene>
<feature type="domain" description="Exoribonuclease phosphorolytic" evidence="6">
    <location>
        <begin position="11"/>
        <end position="131"/>
    </location>
</feature>
<dbReference type="GO" id="GO:0000177">
    <property type="term" value="C:cytoplasmic exosome (RNase complex)"/>
    <property type="evidence" value="ECO:0007669"/>
    <property type="project" value="TreeGrafter"/>
</dbReference>
<dbReference type="InterPro" id="IPR050080">
    <property type="entry name" value="RNase_PH"/>
</dbReference>
<dbReference type="FunCoup" id="R7TMD1">
    <property type="interactions" value="630"/>
</dbReference>